<keyword evidence="2" id="KW-1185">Reference proteome</keyword>
<gene>
    <name evidence="1" type="ORF">ITX44_37480</name>
</gene>
<evidence type="ECO:0000313" key="2">
    <source>
        <dbReference type="Proteomes" id="UP000749040"/>
    </source>
</evidence>
<reference evidence="1 2" key="1">
    <citation type="submission" date="2021-01" db="EMBL/GenBank/DDBJ databases">
        <title>Streptomyces acididurans sp. nov., isolated from a peat swamp forest soil.</title>
        <authorList>
            <person name="Chantavorakit T."/>
            <person name="Duangmal K."/>
        </authorList>
    </citation>
    <scope>NUCLEOTIDE SEQUENCE [LARGE SCALE GENOMIC DNA]</scope>
    <source>
        <strain evidence="1 2">KK5PA1</strain>
    </source>
</reference>
<organism evidence="1 2">
    <name type="scientific">Actinacidiphila acididurans</name>
    <dbReference type="NCBI Taxonomy" id="2784346"/>
    <lineage>
        <taxon>Bacteria</taxon>
        <taxon>Bacillati</taxon>
        <taxon>Actinomycetota</taxon>
        <taxon>Actinomycetes</taxon>
        <taxon>Kitasatosporales</taxon>
        <taxon>Streptomycetaceae</taxon>
        <taxon>Actinacidiphila</taxon>
    </lineage>
</organism>
<comment type="caution">
    <text evidence="1">The sequence shown here is derived from an EMBL/GenBank/DDBJ whole genome shotgun (WGS) entry which is preliminary data.</text>
</comment>
<sequence length="664" mass="67990">MAGSDEAARAALAELLRRACLDEVRPGDAEAARLLLRTFVRDDLDAVLLAAGTGGVWAAYRPDEELDADIEAAALASARALLGAGAEDGERALAASALALMAVRGAGERPGADLVAAAAAARSCEQHDVALWAGRQALAVRKTLSASDEALALLTVAVLGGDPAAVEELYEATSRLPPDDIAVRSAEGLRPTLRPAGGRKPSAAGRALAADDRKGAAAAAAAEIAELRRHTDDDLLSGLHMALRALAVADIQVEAARRGLISVLGHLRRRQHFGEVPPVARAGLELVADLLALDPTLEAVNVLAELLEAMADAGLSEIAALPDAGELPELAQARLALEAQRHPLWPDLAACVTGLRGRPGLLLRCQRMLSTGEFTVRALLVTPPRTVAMKRAVLNRAETSLLDRLAGGDPREIAGVTAPELDGLVESLLPDTLVARLAGPGLGSLVIVPDGPLWSVPWQAAAALSRTSVTLSPSLAVHARLRPFAAAIRRVTAVLDDDAPGGDLVFDALQEARAGGRLDVRLTAEPGGTPTDLLLVFAHGGGTGLGFRTGAAGRPLGALALAGAAPPPNALIAACWSAAAPPTSFPINLPAAMLLNGTSTVVGGLWPLPGLPTARIVSALIGHLADHGRLLPALAAARSAVPADSTARWGLVVHGAAPDDHPPA</sequence>
<dbReference type="RefSeq" id="WP_205363876.1">
    <property type="nucleotide sequence ID" value="NZ_JADKYB010000032.1"/>
</dbReference>
<accession>A0ABS2U3H5</accession>
<name>A0ABS2U3H5_9ACTN</name>
<protein>
    <recommendedName>
        <fullName evidence="3">CHAT domain-containing protein</fullName>
    </recommendedName>
</protein>
<dbReference type="Proteomes" id="UP000749040">
    <property type="component" value="Unassembled WGS sequence"/>
</dbReference>
<proteinExistence type="predicted"/>
<dbReference type="EMBL" id="JADKYB010000032">
    <property type="protein sequence ID" value="MBM9510153.1"/>
    <property type="molecule type" value="Genomic_DNA"/>
</dbReference>
<evidence type="ECO:0000313" key="1">
    <source>
        <dbReference type="EMBL" id="MBM9510153.1"/>
    </source>
</evidence>
<evidence type="ECO:0008006" key="3">
    <source>
        <dbReference type="Google" id="ProtNLM"/>
    </source>
</evidence>